<dbReference type="RefSeq" id="WP_046463687.1">
    <property type="nucleotide sequence ID" value="NZ_JAHASA010000001.1"/>
</dbReference>
<dbReference type="InterPro" id="IPR054232">
    <property type="entry name" value="DUF6957"/>
</dbReference>
<evidence type="ECO:0000313" key="2">
    <source>
        <dbReference type="EMBL" id="OUM07677.1"/>
    </source>
</evidence>
<proteinExistence type="predicted"/>
<reference evidence="2 3" key="1">
    <citation type="submission" date="2017-01" db="EMBL/GenBank/DDBJ databases">
        <authorList>
            <person name="Mah S.A."/>
            <person name="Swanson W.J."/>
            <person name="Moy G.W."/>
            <person name="Vacquier V.D."/>
        </authorList>
    </citation>
    <scope>NUCLEOTIDE SEQUENCE [LARGE SCALE GENOMIC DNA]</scope>
    <source>
        <strain evidence="2">PDD-32b-74</strain>
    </source>
</reference>
<evidence type="ECO:0000259" key="1">
    <source>
        <dbReference type="Pfam" id="PF22275"/>
    </source>
</evidence>
<comment type="caution">
    <text evidence="2">The sequence shown here is derived from an EMBL/GenBank/DDBJ whole genome shotgun (WGS) entry which is preliminary data.</text>
</comment>
<dbReference type="EMBL" id="MTSA01000006">
    <property type="protein sequence ID" value="OUM07677.1"/>
    <property type="molecule type" value="Genomic_DNA"/>
</dbReference>
<protein>
    <recommendedName>
        <fullName evidence="1">DUF6957 domain-containing protein</fullName>
    </recommendedName>
</protein>
<dbReference type="AlphaFoldDB" id="A0A244ET34"/>
<name>A0A244ET34_PSESX</name>
<dbReference type="Proteomes" id="UP000195128">
    <property type="component" value="Unassembled WGS sequence"/>
</dbReference>
<feature type="domain" description="DUF6957" evidence="1">
    <location>
        <begin position="19"/>
        <end position="124"/>
    </location>
</feature>
<sequence length="132" mass="15041">MHYLSDVVEVLYGPGQPMSGSEMKNDEAIAYVRQHCPQAPFCLVRDWVWVDLDVSDVQRADLQEARCQPVILYAHTVIHDSTDQWRCGDFVRTSPLHVFQDGFLFKTCRTVYVLLGGGMRKVSAPDVLERVL</sequence>
<dbReference type="OrthoDB" id="7020948at2"/>
<gene>
    <name evidence="2" type="ORF">BW686_09495</name>
</gene>
<dbReference type="Pfam" id="PF22275">
    <property type="entry name" value="DUF6957"/>
    <property type="match status" value="1"/>
</dbReference>
<organism evidence="2 3">
    <name type="scientific">Pseudomonas syringae</name>
    <dbReference type="NCBI Taxonomy" id="317"/>
    <lineage>
        <taxon>Bacteria</taxon>
        <taxon>Pseudomonadati</taxon>
        <taxon>Pseudomonadota</taxon>
        <taxon>Gammaproteobacteria</taxon>
        <taxon>Pseudomonadales</taxon>
        <taxon>Pseudomonadaceae</taxon>
        <taxon>Pseudomonas</taxon>
    </lineage>
</organism>
<accession>A0A244ET34</accession>
<evidence type="ECO:0000313" key="3">
    <source>
        <dbReference type="Proteomes" id="UP000195128"/>
    </source>
</evidence>